<dbReference type="SUPFAM" id="SSF50370">
    <property type="entry name" value="Ricin B-like lectins"/>
    <property type="match status" value="2"/>
</dbReference>
<dbReference type="Gene3D" id="2.80.10.50">
    <property type="match status" value="2"/>
</dbReference>
<dbReference type="InterPro" id="IPR042229">
    <property type="entry name" value="Listeria/Bacterioides_rpt_sf"/>
</dbReference>
<dbReference type="SMART" id="SM00458">
    <property type="entry name" value="RICIN"/>
    <property type="match status" value="1"/>
</dbReference>
<gene>
    <name evidence="3" type="ORF">BCR23_08665</name>
</gene>
<dbReference type="EMBL" id="MIKB01000015">
    <property type="protein sequence ID" value="OEG15530.1"/>
    <property type="molecule type" value="Genomic_DNA"/>
</dbReference>
<dbReference type="InterPro" id="IPR013378">
    <property type="entry name" value="InlB-like_B-rpt"/>
</dbReference>
<accession>A0A1E5GTC2</accession>
<name>A0A1E5GTC2_9ENTE</name>
<proteinExistence type="predicted"/>
<evidence type="ECO:0000313" key="3">
    <source>
        <dbReference type="EMBL" id="OEG15530.1"/>
    </source>
</evidence>
<comment type="subcellular location">
    <subcellularLocation>
        <location evidence="1">Cell envelope</location>
    </subcellularLocation>
</comment>
<dbReference type="Pfam" id="PF09479">
    <property type="entry name" value="Flg_new"/>
    <property type="match status" value="1"/>
</dbReference>
<organism evidence="3 4">
    <name type="scientific">Enterococcus quebecensis</name>
    <dbReference type="NCBI Taxonomy" id="903983"/>
    <lineage>
        <taxon>Bacteria</taxon>
        <taxon>Bacillati</taxon>
        <taxon>Bacillota</taxon>
        <taxon>Bacilli</taxon>
        <taxon>Lactobacillales</taxon>
        <taxon>Enterococcaceae</taxon>
        <taxon>Enterococcus</taxon>
    </lineage>
</organism>
<dbReference type="RefSeq" id="WP_069635414.1">
    <property type="nucleotide sequence ID" value="NZ_JXKZ01000006.1"/>
</dbReference>
<dbReference type="STRING" id="903983.BCR23_08665"/>
<feature type="domain" description="Ricin B lectin" evidence="2">
    <location>
        <begin position="150"/>
        <end position="288"/>
    </location>
</feature>
<comment type="caution">
    <text evidence="3">The sequence shown here is derived from an EMBL/GenBank/DDBJ whole genome shotgun (WGS) entry which is preliminary data.</text>
</comment>
<sequence>MNLINNGIYLNRKMKKNFLITILSITFLYYSFSMAIHAEATETIPFNYYISIPYAYKDYENMALDISGTTNKLIIYAKHSRGNQTLGFEYIPKDDAYIIFSGENKQKLLRASSDKSGSHVNLFEFTDMAVNSLANLPEESLWQIEKTSTTDFYRITNKKNGLALTDVGTDDSAPVQLQGKTTNNNQLFKITSFNRLFYLKPSLKQENTLDISGGVGENPIITYTKGTTPQENQQWYAVYLPKWGTYLIGNYKDRSLLLHYTANKDPLKAKRFNLDVNNIGLNQQFLFIPVPKETQAYFIQPVNQLNIYLSSEGPYVNGSSTTFRGSKTASVTTDKTQQWILDFFGNVTAPVLSNLKIVDAKKIDPTSKLPLIYPGETLAITGAIASNFFKGYDLYARMNLNISEIVKSDLSITDGKSPFSYTFSEDQTAQLPNGLNSMEINGRADKYFPSNGLAANFMVDYAIPTLTADSTLNYTVGDNPLPVIKGSFTDKKANTLEITAKINQSTIEIPILKQSGTQNTNSIAWQLDLNSLTPEQKSSLTVGENTITFTLKNDWKVYNTATTVTKLNILGTGKILYKNDAGKEIKEQTPLKQTDIAKPDYLVDIPATIDDYKLVSASGDGVLLPETSQIKGTFATKAVESIANYEQYRFYLSYDGNGFSAGSLPEKQVFEVGKQQPAIPSPGDLTKKGYHFKEWNTKADGTGQTYHPGDLYQTSKKNKTLYAIWRPAKVTMSVNFLYSGTDKPIYQDIRTGTEPAAPVKYEVFADSDLASSISSQAIPLDRFGYSIANNGAYTVQLDGKTIDTTTVPQSDFSISYSYNGMFNISESSTIDFGSQTIKNTGTIRHNPINNPVINILNTEAISQWTLYIKQDQPLQNSDTLFKGALFYKKKDAEIELTTSNQQFIGAHNSDPYTSVNLGSNENTASELYMKEYFGNKVGQYEGILWWSLVNGP</sequence>
<evidence type="ECO:0000259" key="2">
    <source>
        <dbReference type="SMART" id="SM00458"/>
    </source>
</evidence>
<reference evidence="4" key="1">
    <citation type="submission" date="2016-09" db="EMBL/GenBank/DDBJ databases">
        <authorList>
            <person name="Gulvik C.A."/>
        </authorList>
    </citation>
    <scope>NUCLEOTIDE SEQUENCE [LARGE SCALE GENOMIC DNA]</scope>
    <source>
        <strain evidence="4">LMG 26306</strain>
    </source>
</reference>
<dbReference type="Proteomes" id="UP000094764">
    <property type="component" value="Unassembled WGS sequence"/>
</dbReference>
<keyword evidence="4" id="KW-1185">Reference proteome</keyword>
<dbReference type="CDD" id="cd00161">
    <property type="entry name" value="beta-trefoil_Ricin-like"/>
    <property type="match status" value="1"/>
</dbReference>
<protein>
    <recommendedName>
        <fullName evidence="2">Ricin B lectin domain-containing protein</fullName>
    </recommendedName>
</protein>
<dbReference type="InterPro" id="IPR035992">
    <property type="entry name" value="Ricin_B-like_lectins"/>
</dbReference>
<evidence type="ECO:0000313" key="4">
    <source>
        <dbReference type="Proteomes" id="UP000094764"/>
    </source>
</evidence>
<dbReference type="Gene3D" id="2.60.40.4270">
    <property type="entry name" value="Listeria-Bacteroides repeat domain"/>
    <property type="match status" value="1"/>
</dbReference>
<evidence type="ECO:0000256" key="1">
    <source>
        <dbReference type="ARBA" id="ARBA00004196"/>
    </source>
</evidence>
<dbReference type="AlphaFoldDB" id="A0A1E5GTC2"/>
<dbReference type="InterPro" id="IPR000772">
    <property type="entry name" value="Ricin_B_lectin"/>
</dbReference>
<dbReference type="GO" id="GO:0030313">
    <property type="term" value="C:cell envelope"/>
    <property type="evidence" value="ECO:0007669"/>
    <property type="project" value="UniProtKB-SubCell"/>
</dbReference>